<dbReference type="Proteomes" id="UP000596742">
    <property type="component" value="Unassembled WGS sequence"/>
</dbReference>
<organism evidence="7 8">
    <name type="scientific">Mytilus galloprovincialis</name>
    <name type="common">Mediterranean mussel</name>
    <dbReference type="NCBI Taxonomy" id="29158"/>
    <lineage>
        <taxon>Eukaryota</taxon>
        <taxon>Metazoa</taxon>
        <taxon>Spiralia</taxon>
        <taxon>Lophotrochozoa</taxon>
        <taxon>Mollusca</taxon>
        <taxon>Bivalvia</taxon>
        <taxon>Autobranchia</taxon>
        <taxon>Pteriomorphia</taxon>
        <taxon>Mytilida</taxon>
        <taxon>Mytiloidea</taxon>
        <taxon>Mytilidae</taxon>
        <taxon>Mytilinae</taxon>
        <taxon>Mytilus</taxon>
    </lineage>
</organism>
<comment type="caution">
    <text evidence="7">The sequence shown here is derived from an EMBL/GenBank/DDBJ whole genome shotgun (WGS) entry which is preliminary data.</text>
</comment>
<reference evidence="7" key="1">
    <citation type="submission" date="2018-11" db="EMBL/GenBank/DDBJ databases">
        <authorList>
            <person name="Alioto T."/>
            <person name="Alioto T."/>
        </authorList>
    </citation>
    <scope>NUCLEOTIDE SEQUENCE</scope>
</reference>
<keyword evidence="8" id="KW-1185">Reference proteome</keyword>
<dbReference type="InterPro" id="IPR001612">
    <property type="entry name" value="Caveolin"/>
</dbReference>
<dbReference type="GO" id="GO:0000139">
    <property type="term" value="C:Golgi membrane"/>
    <property type="evidence" value="ECO:0007669"/>
    <property type="project" value="UniProtKB-SubCell"/>
</dbReference>
<dbReference type="OrthoDB" id="5917823at2759"/>
<evidence type="ECO:0000256" key="3">
    <source>
        <dbReference type="ARBA" id="ARBA00022475"/>
    </source>
</evidence>
<evidence type="ECO:0000256" key="6">
    <source>
        <dbReference type="RuleBase" id="RU000680"/>
    </source>
</evidence>
<sequence length="137" mass="15917">MTEQEVDLVRRDPNELNSHVKVAFEDVLGEPDGAHSIDCVWNLSYKCFNGGKNCCYKLLTTLCGLCIALYWGCMFAQITFEQVWCVTPGLRTCSIYAGCCQIYWHFCAMLLSTNMRDMWINFQQNKYVEKVMRRLDL</sequence>
<dbReference type="AlphaFoldDB" id="A0A8B6G7F9"/>
<evidence type="ECO:0000256" key="2">
    <source>
        <dbReference type="ARBA" id="ARBA00010988"/>
    </source>
</evidence>
<protein>
    <recommendedName>
        <fullName evidence="6">Caveolin</fullName>
    </recommendedName>
</protein>
<dbReference type="GO" id="GO:0060090">
    <property type="term" value="F:molecular adaptor activity"/>
    <property type="evidence" value="ECO:0007669"/>
    <property type="project" value="TreeGrafter"/>
</dbReference>
<dbReference type="PANTHER" id="PTHR10844:SF19">
    <property type="entry name" value="CAVEOLIN-2"/>
    <property type="match status" value="1"/>
</dbReference>
<comment type="function">
    <text evidence="6">May act as a scaffolding protein within caveolar membranes. Interacts directly with G-protein alpha subunits and can functionally regulate their activity.</text>
</comment>
<keyword evidence="3 6" id="KW-1003">Cell membrane</keyword>
<comment type="subcellular location">
    <subcellularLocation>
        <location evidence="1 6">Cell membrane</location>
        <topology evidence="1 6">Peripheral membrane protein</topology>
    </subcellularLocation>
    <subcellularLocation>
        <location evidence="6">Golgi apparatus membrane</location>
        <topology evidence="6">Peripheral membrane protein</topology>
    </subcellularLocation>
    <subcellularLocation>
        <location evidence="6">Membrane</location>
        <location evidence="6">Caveola</location>
        <topology evidence="6">Peripheral membrane protein</topology>
    </subcellularLocation>
</comment>
<gene>
    <name evidence="7" type="ORF">MGAL_10B024142</name>
</gene>
<proteinExistence type="inferred from homology"/>
<dbReference type="PANTHER" id="PTHR10844">
    <property type="entry name" value="CAVEOLIN"/>
    <property type="match status" value="1"/>
</dbReference>
<dbReference type="GO" id="GO:0070836">
    <property type="term" value="P:caveola assembly"/>
    <property type="evidence" value="ECO:0007669"/>
    <property type="project" value="InterPro"/>
</dbReference>
<keyword evidence="4 6" id="KW-0333">Golgi apparatus</keyword>
<evidence type="ECO:0000256" key="4">
    <source>
        <dbReference type="ARBA" id="ARBA00023034"/>
    </source>
</evidence>
<evidence type="ECO:0000313" key="8">
    <source>
        <dbReference type="Proteomes" id="UP000596742"/>
    </source>
</evidence>
<comment type="similarity">
    <text evidence="2 6">Belongs to the caveolin family.</text>
</comment>
<evidence type="ECO:0000256" key="5">
    <source>
        <dbReference type="ARBA" id="ARBA00023136"/>
    </source>
</evidence>
<dbReference type="EMBL" id="UYJE01007983">
    <property type="protein sequence ID" value="VDI59892.1"/>
    <property type="molecule type" value="Genomic_DNA"/>
</dbReference>
<dbReference type="Pfam" id="PF01146">
    <property type="entry name" value="Caveolin"/>
    <property type="match status" value="1"/>
</dbReference>
<keyword evidence="5 6" id="KW-0472">Membrane</keyword>
<evidence type="ECO:0000256" key="1">
    <source>
        <dbReference type="ARBA" id="ARBA00004202"/>
    </source>
</evidence>
<dbReference type="GO" id="GO:0005901">
    <property type="term" value="C:caveola"/>
    <property type="evidence" value="ECO:0007669"/>
    <property type="project" value="UniProtKB-SubCell"/>
</dbReference>
<name>A0A8B6G7F9_MYTGA</name>
<evidence type="ECO:0000313" key="7">
    <source>
        <dbReference type="EMBL" id="VDI59892.1"/>
    </source>
</evidence>
<accession>A0A8B6G7F9</accession>